<dbReference type="InterPro" id="IPR010375">
    <property type="entry name" value="CdAMP_rec"/>
</dbReference>
<evidence type="ECO:0008006" key="3">
    <source>
        <dbReference type="Google" id="ProtNLM"/>
    </source>
</evidence>
<protein>
    <recommendedName>
        <fullName evidence="3">Transcriptional regulator</fullName>
    </recommendedName>
</protein>
<dbReference type="InterPro" id="IPR015867">
    <property type="entry name" value="N-reg_PII/ATP_PRibTrfase_C"/>
</dbReference>
<dbReference type="RefSeq" id="WP_152886891.1">
    <property type="nucleotide sequence ID" value="NZ_WHJC01000005.1"/>
</dbReference>
<comment type="caution">
    <text evidence="1">The sequence shown here is derived from an EMBL/GenBank/DDBJ whole genome shotgun (WGS) entry which is preliminary data.</text>
</comment>
<dbReference type="Pfam" id="PF06153">
    <property type="entry name" value="CdAMP_rec"/>
    <property type="match status" value="1"/>
</dbReference>
<dbReference type="AlphaFoldDB" id="A0A6I1MJK8"/>
<reference evidence="1 2" key="1">
    <citation type="submission" date="2019-10" db="EMBL/GenBank/DDBJ databases">
        <title>The Genome Sequence of Clostridium tarantellae Isolated from Fish Brain.</title>
        <authorList>
            <person name="Bano L."/>
            <person name="Kiel M."/>
            <person name="Sales G."/>
            <person name="Doxey A.C."/>
            <person name="Mansfield M.J."/>
            <person name="Schiavone M."/>
            <person name="Rossetto O."/>
            <person name="Pirazzini M."/>
            <person name="Dobrindt U."/>
            <person name="Montecucco C."/>
        </authorList>
    </citation>
    <scope>NUCLEOTIDE SEQUENCE [LARGE SCALE GENOMIC DNA]</scope>
    <source>
        <strain evidence="1 2">DSM 3997</strain>
    </source>
</reference>
<accession>A0A6I1MJK8</accession>
<dbReference type="EMBL" id="WHJC01000005">
    <property type="protein sequence ID" value="MPQ42342.1"/>
    <property type="molecule type" value="Genomic_DNA"/>
</dbReference>
<dbReference type="Gene3D" id="3.30.70.120">
    <property type="match status" value="1"/>
</dbReference>
<dbReference type="OrthoDB" id="9794275at2"/>
<organism evidence="1 2">
    <name type="scientific">Clostridium tarantellae</name>
    <dbReference type="NCBI Taxonomy" id="39493"/>
    <lineage>
        <taxon>Bacteria</taxon>
        <taxon>Bacillati</taxon>
        <taxon>Bacillota</taxon>
        <taxon>Clostridia</taxon>
        <taxon>Eubacteriales</taxon>
        <taxon>Clostridiaceae</taxon>
        <taxon>Clostridium</taxon>
    </lineage>
</organism>
<name>A0A6I1MJK8_9CLOT</name>
<dbReference type="InterPro" id="IPR011322">
    <property type="entry name" value="N-reg_PII-like_a/b"/>
</dbReference>
<sequence length="109" mass="11770">MKLIIAIIQDDDSLELLNSLTEEGYSVTKLATTGGFLKAGNTTLLIGIEKAKVESVIDIIRSVCETRKGIITTPTPIAEQGGIYMPYPIEVQVGGATIFVLDVDKFIKI</sequence>
<dbReference type="SUPFAM" id="SSF54913">
    <property type="entry name" value="GlnB-like"/>
    <property type="match status" value="1"/>
</dbReference>
<dbReference type="PANTHER" id="PTHR38456">
    <property type="entry name" value="CYCLIC DI-AMP RECEPTOR A"/>
    <property type="match status" value="1"/>
</dbReference>
<gene>
    <name evidence="1" type="ORF">GBZ86_00990</name>
</gene>
<dbReference type="PANTHER" id="PTHR38456:SF1">
    <property type="entry name" value="CYCLIC DI-AMP RECEPTOR A"/>
    <property type="match status" value="1"/>
</dbReference>
<evidence type="ECO:0000313" key="1">
    <source>
        <dbReference type="EMBL" id="MPQ42342.1"/>
    </source>
</evidence>
<proteinExistence type="predicted"/>
<evidence type="ECO:0000313" key="2">
    <source>
        <dbReference type="Proteomes" id="UP000430345"/>
    </source>
</evidence>
<dbReference type="Proteomes" id="UP000430345">
    <property type="component" value="Unassembled WGS sequence"/>
</dbReference>
<keyword evidence="2" id="KW-1185">Reference proteome</keyword>